<name>A0A935CDC2_9MICO</name>
<proteinExistence type="predicted"/>
<dbReference type="GO" id="GO:0022857">
    <property type="term" value="F:transmembrane transporter activity"/>
    <property type="evidence" value="ECO:0007669"/>
    <property type="project" value="InterPro"/>
</dbReference>
<dbReference type="InterPro" id="IPR051788">
    <property type="entry name" value="MFS_Transporter"/>
</dbReference>
<reference evidence="7 9" key="1">
    <citation type="submission" date="2020-10" db="EMBL/GenBank/DDBJ databases">
        <title>Connecting structure to function with the recovery of over 1000 high-quality activated sludge metagenome-assembled genomes encoding full-length rRNA genes using long-read sequencing.</title>
        <authorList>
            <person name="Singleton C.M."/>
            <person name="Petriglieri F."/>
            <person name="Kristensen J.M."/>
            <person name="Kirkegaard R.H."/>
            <person name="Michaelsen T.Y."/>
            <person name="Andersen M.H."/>
            <person name="Karst S.M."/>
            <person name="Dueholm M.S."/>
            <person name="Nielsen P.H."/>
            <person name="Albertsen M."/>
        </authorList>
    </citation>
    <scope>NUCLEOTIDE SEQUENCE [LARGE SCALE GENOMIC DNA]</scope>
    <source>
        <strain evidence="7">AalE_18-Q3-R2-46_BAT3C.188</strain>
        <strain evidence="8">Ribe_18-Q3-R11-54_MAXAC.001</strain>
    </source>
</reference>
<dbReference type="EMBL" id="JADIXZ010000004">
    <property type="protein sequence ID" value="MBK6300693.1"/>
    <property type="molecule type" value="Genomic_DNA"/>
</dbReference>
<feature type="transmembrane region" description="Helical" evidence="5">
    <location>
        <begin position="179"/>
        <end position="197"/>
    </location>
</feature>
<dbReference type="CDD" id="cd17393">
    <property type="entry name" value="MFS_MosC_like"/>
    <property type="match status" value="1"/>
</dbReference>
<evidence type="ECO:0000313" key="8">
    <source>
        <dbReference type="EMBL" id="MBL0002526.1"/>
    </source>
</evidence>
<evidence type="ECO:0000313" key="7">
    <source>
        <dbReference type="EMBL" id="MBK6300693.1"/>
    </source>
</evidence>
<dbReference type="PANTHER" id="PTHR23514">
    <property type="entry name" value="BYPASS OF STOP CODON PROTEIN 6"/>
    <property type="match status" value="1"/>
</dbReference>
<comment type="subcellular location">
    <subcellularLocation>
        <location evidence="1">Cell membrane</location>
        <topology evidence="1">Multi-pass membrane protein</topology>
    </subcellularLocation>
</comment>
<feature type="transmembrane region" description="Helical" evidence="5">
    <location>
        <begin position="20"/>
        <end position="43"/>
    </location>
</feature>
<keyword evidence="2 5" id="KW-0812">Transmembrane</keyword>
<feature type="transmembrane region" description="Helical" evidence="5">
    <location>
        <begin position="63"/>
        <end position="82"/>
    </location>
</feature>
<dbReference type="InterPro" id="IPR011701">
    <property type="entry name" value="MFS"/>
</dbReference>
<dbReference type="PANTHER" id="PTHR23514:SF13">
    <property type="entry name" value="INNER MEMBRANE PROTEIN YBJJ"/>
    <property type="match status" value="1"/>
</dbReference>
<dbReference type="AlphaFoldDB" id="A0A935CDC2"/>
<feature type="domain" description="Major facilitator superfamily (MFS) profile" evidence="6">
    <location>
        <begin position="23"/>
        <end position="409"/>
    </location>
</feature>
<evidence type="ECO:0000256" key="5">
    <source>
        <dbReference type="SAM" id="Phobius"/>
    </source>
</evidence>
<dbReference type="PROSITE" id="PS50850">
    <property type="entry name" value="MFS"/>
    <property type="match status" value="1"/>
</dbReference>
<feature type="transmembrane region" description="Helical" evidence="5">
    <location>
        <begin position="360"/>
        <end position="381"/>
    </location>
</feature>
<accession>A0A935CDC2</accession>
<comment type="caution">
    <text evidence="7">The sequence shown here is derived from an EMBL/GenBank/DDBJ whole genome shotgun (WGS) entry which is preliminary data.</text>
</comment>
<feature type="transmembrane region" description="Helical" evidence="5">
    <location>
        <begin position="154"/>
        <end position="173"/>
    </location>
</feature>
<dbReference type="InterPro" id="IPR020846">
    <property type="entry name" value="MFS_dom"/>
</dbReference>
<dbReference type="GO" id="GO:0005886">
    <property type="term" value="C:plasma membrane"/>
    <property type="evidence" value="ECO:0007669"/>
    <property type="project" value="UniProtKB-SubCell"/>
</dbReference>
<dbReference type="Gene3D" id="1.20.1250.20">
    <property type="entry name" value="MFS general substrate transporter like domains"/>
    <property type="match status" value="2"/>
</dbReference>
<gene>
    <name evidence="7" type="ORF">IPF40_06450</name>
    <name evidence="8" type="ORF">IPP00_00475</name>
</gene>
<evidence type="ECO:0000256" key="4">
    <source>
        <dbReference type="ARBA" id="ARBA00023136"/>
    </source>
</evidence>
<dbReference type="Pfam" id="PF07690">
    <property type="entry name" value="MFS_1"/>
    <property type="match status" value="1"/>
</dbReference>
<dbReference type="InterPro" id="IPR036259">
    <property type="entry name" value="MFS_trans_sf"/>
</dbReference>
<feature type="transmembrane region" description="Helical" evidence="5">
    <location>
        <begin position="239"/>
        <end position="263"/>
    </location>
</feature>
<evidence type="ECO:0000313" key="9">
    <source>
        <dbReference type="Proteomes" id="UP000718281"/>
    </source>
</evidence>
<evidence type="ECO:0000256" key="3">
    <source>
        <dbReference type="ARBA" id="ARBA00022989"/>
    </source>
</evidence>
<organism evidence="7 9">
    <name type="scientific">Candidatus Phosphoribacter hodrii</name>
    <dbReference type="NCBI Taxonomy" id="2953743"/>
    <lineage>
        <taxon>Bacteria</taxon>
        <taxon>Bacillati</taxon>
        <taxon>Actinomycetota</taxon>
        <taxon>Actinomycetes</taxon>
        <taxon>Micrococcales</taxon>
        <taxon>Dermatophilaceae</taxon>
        <taxon>Candidatus Phosphoribacter</taxon>
    </lineage>
</organism>
<dbReference type="EMBL" id="JADKGK010000004">
    <property type="protein sequence ID" value="MBL0002526.1"/>
    <property type="molecule type" value="Genomic_DNA"/>
</dbReference>
<evidence type="ECO:0000256" key="1">
    <source>
        <dbReference type="ARBA" id="ARBA00004651"/>
    </source>
</evidence>
<feature type="transmembrane region" description="Helical" evidence="5">
    <location>
        <begin position="89"/>
        <end position="110"/>
    </location>
</feature>
<feature type="transmembrane region" description="Helical" evidence="5">
    <location>
        <begin position="116"/>
        <end position="133"/>
    </location>
</feature>
<keyword evidence="3 5" id="KW-1133">Transmembrane helix</keyword>
<feature type="transmembrane region" description="Helical" evidence="5">
    <location>
        <begin position="387"/>
        <end position="408"/>
    </location>
</feature>
<keyword evidence="4 5" id="KW-0472">Membrane</keyword>
<protein>
    <submittedName>
        <fullName evidence="7">MFS transporter</fullName>
    </submittedName>
</protein>
<dbReference type="Proteomes" id="UP000718281">
    <property type="component" value="Unassembled WGS sequence"/>
</dbReference>
<feature type="transmembrane region" description="Helical" evidence="5">
    <location>
        <begin position="269"/>
        <end position="292"/>
    </location>
</feature>
<sequence>MTFTEPSSPREPSAPDAPHVRAAVIAVYAVFLLAGVQFAAFAARIPQVKDLLGLSAGELGVTLLAVSAGSILGLPAAGWVVHRFGAARTVLAGVIASVLALATVGATTEILHSRPLTMAALFFAGLGIGIWDMSMNLEGATVERAAGRAIMPRFHAAFSAGTVFSALVGSGLTALGVGVLPHLAGTSLVVLLAALWATPRFLTTGAGAHGIPDAADSTGTEPSTSGLGMRAAWTERRTLLIGLVVLVAAFTEGSANDWLAIAFVDGHHLPAWAGVLAFATFLASMTVGRIAGTKLLDRYGRVRVLRATFLTAVLGSVLVVFGGPWLAFLGAALWGVGASLGFPVGMSAGADDPARAAARVSVISTIGYGAFLGGPPLLGFLGDHIGVLRAMLVVGLAVLLAFAALPAVREPAPEEDFPQISPQVGFPDGS</sequence>
<dbReference type="Proteomes" id="UP000886632">
    <property type="component" value="Unassembled WGS sequence"/>
</dbReference>
<evidence type="ECO:0000256" key="2">
    <source>
        <dbReference type="ARBA" id="ARBA00022692"/>
    </source>
</evidence>
<dbReference type="SUPFAM" id="SSF103473">
    <property type="entry name" value="MFS general substrate transporter"/>
    <property type="match status" value="1"/>
</dbReference>
<evidence type="ECO:0000259" key="6">
    <source>
        <dbReference type="PROSITE" id="PS50850"/>
    </source>
</evidence>